<comment type="caution">
    <text evidence="1">The sequence shown here is derived from an EMBL/GenBank/DDBJ whole genome shotgun (WGS) entry which is preliminary data.</text>
</comment>
<dbReference type="AlphaFoldDB" id="A0A328Q8A0"/>
<proteinExistence type="predicted"/>
<protein>
    <submittedName>
        <fullName evidence="1">Uncharacterized protein</fullName>
    </submittedName>
</protein>
<reference evidence="1 2" key="1">
    <citation type="submission" date="2017-05" db="EMBL/GenBank/DDBJ databases">
        <title>Host range expansion of the Methanosphaera genus to humans and monogastric animals involves recent and extensive reduction in genome content.</title>
        <authorList>
            <person name="Hoedt E.C."/>
            <person name="Volmer J.G."/>
            <person name="Parks D.H."/>
            <person name="Rosewarne C.P."/>
            <person name="Denman S.E."/>
            <person name="Mcsweeney C.S."/>
            <person name="O Cuiv P."/>
            <person name="Hugenholtz P."/>
            <person name="Tyson G.W."/>
            <person name="Morrison M."/>
        </authorList>
    </citation>
    <scope>NUCLEOTIDE SEQUENCE [LARGE SCALE GENOMIC DNA]</scope>
    <source>
        <strain evidence="1 2">PA5</strain>
    </source>
</reference>
<organism evidence="1 2">
    <name type="scientific">Methanosphaera stadtmanae</name>
    <dbReference type="NCBI Taxonomy" id="2317"/>
    <lineage>
        <taxon>Archaea</taxon>
        <taxon>Methanobacteriati</taxon>
        <taxon>Methanobacteriota</taxon>
        <taxon>Methanomada group</taxon>
        <taxon>Methanobacteria</taxon>
        <taxon>Methanobacteriales</taxon>
        <taxon>Methanobacteriaceae</taxon>
        <taxon>Methanosphaera</taxon>
    </lineage>
</organism>
<dbReference type="GeneID" id="3856065"/>
<evidence type="ECO:0000313" key="2">
    <source>
        <dbReference type="Proteomes" id="UP000248557"/>
    </source>
</evidence>
<name>A0A328Q8A0_9EURY</name>
<dbReference type="RefSeq" id="WP_011406749.1">
    <property type="nucleotide sequence ID" value="NZ_CATZNA010000011.1"/>
</dbReference>
<dbReference type="OMA" id="MAAMRVE"/>
<dbReference type="EMBL" id="NGJK01000077">
    <property type="protein sequence ID" value="RAP02748.1"/>
    <property type="molecule type" value="Genomic_DNA"/>
</dbReference>
<evidence type="ECO:0000313" key="1">
    <source>
        <dbReference type="EMBL" id="RAP02748.1"/>
    </source>
</evidence>
<accession>A0A328Q8A0</accession>
<gene>
    <name evidence="1" type="ORF">CA615_05820</name>
</gene>
<sequence>MDIELDGIISYEEGNGLIFESEEPLYILANRENYDFKYSNKINNHYYNNPLLDRILVERNGIAVVSTVEEIQGKFFTNITVLIDTSLDNLTLMNLFRTVSETISTTSWDVNALNKNRLDNQLGNFYNTIFIACRKKSEVSLPFDISLFYEVKEIVDEALRQSFKVLGYPRNIVKYLRDANISLDIIEDVARKVTTKDITHNVFVNQLENILDDVNIVAYIVAIIRLEEDYNNERIVIKNNTNIENTANILCLNMVNQIAGKEAVSVFNKIKDDLNLLEFEPFTKGIVMALVSGCIVKLDL</sequence>
<dbReference type="Proteomes" id="UP000248557">
    <property type="component" value="Unassembled WGS sequence"/>
</dbReference>
<dbReference type="Gene3D" id="1.10.3760.10">
    <property type="entry name" value="PgpA-like"/>
    <property type="match status" value="1"/>
</dbReference>